<gene>
    <name evidence="6" type="ORF">BYL167_LOCUS32046</name>
    <name evidence="4" type="ORF">KQP761_LOCUS36527</name>
    <name evidence="5" type="ORF">MBJ925_LOCUS37221</name>
</gene>
<feature type="repeat" description="TPR" evidence="3">
    <location>
        <begin position="63"/>
        <end position="96"/>
    </location>
</feature>
<sequence>MHSVFRVVEMKQTAKNNRLWEEVRGLTGWHRTGQLMLHVGHFDQTAELYQELLENASTDSDRAHIYHHLGYLKNDQGKYPVAANFFKKSLEIERKNLPEDDASLAPTYSNIGLVYKNMGEHSKSLEFTKKQIKSGKYLCLRIIPIWLLPTTT</sequence>
<dbReference type="EMBL" id="CAJNOW010020675">
    <property type="protein sequence ID" value="CAF1680801.1"/>
    <property type="molecule type" value="Genomic_DNA"/>
</dbReference>
<dbReference type="SUPFAM" id="SSF48452">
    <property type="entry name" value="TPR-like"/>
    <property type="match status" value="1"/>
</dbReference>
<keyword evidence="2 3" id="KW-0802">TPR repeat</keyword>
<reference evidence="4" key="1">
    <citation type="submission" date="2021-02" db="EMBL/GenBank/DDBJ databases">
        <authorList>
            <person name="Nowell W R."/>
        </authorList>
    </citation>
    <scope>NUCLEOTIDE SEQUENCE</scope>
</reference>
<evidence type="ECO:0000313" key="4">
    <source>
        <dbReference type="EMBL" id="CAF1680801.1"/>
    </source>
</evidence>
<organism evidence="4 7">
    <name type="scientific">Rotaria magnacalcarata</name>
    <dbReference type="NCBI Taxonomy" id="392030"/>
    <lineage>
        <taxon>Eukaryota</taxon>
        <taxon>Metazoa</taxon>
        <taxon>Spiralia</taxon>
        <taxon>Gnathifera</taxon>
        <taxon>Rotifera</taxon>
        <taxon>Eurotatoria</taxon>
        <taxon>Bdelloidea</taxon>
        <taxon>Philodinida</taxon>
        <taxon>Philodinidae</taxon>
        <taxon>Rotaria</taxon>
    </lineage>
</organism>
<dbReference type="PROSITE" id="PS50005">
    <property type="entry name" value="TPR"/>
    <property type="match status" value="1"/>
</dbReference>
<name>A0A816GWH9_9BILA</name>
<protein>
    <submittedName>
        <fullName evidence="4">Uncharacterized protein</fullName>
    </submittedName>
</protein>
<dbReference type="EMBL" id="CAJOBH010058202">
    <property type="protein sequence ID" value="CAF4412101.1"/>
    <property type="molecule type" value="Genomic_DNA"/>
</dbReference>
<dbReference type="Pfam" id="PF13424">
    <property type="entry name" value="TPR_12"/>
    <property type="match status" value="1"/>
</dbReference>
<dbReference type="Proteomes" id="UP000663834">
    <property type="component" value="Unassembled WGS sequence"/>
</dbReference>
<dbReference type="PANTHER" id="PTHR45641">
    <property type="entry name" value="TETRATRICOPEPTIDE REPEAT PROTEIN (AFU_ORTHOLOGUE AFUA_6G03870)"/>
    <property type="match status" value="1"/>
</dbReference>
<evidence type="ECO:0000256" key="3">
    <source>
        <dbReference type="PROSITE-ProRule" id="PRU00339"/>
    </source>
</evidence>
<dbReference type="OrthoDB" id="541719at2759"/>
<dbReference type="PANTHER" id="PTHR45641:SF1">
    <property type="entry name" value="AAA+ ATPASE DOMAIN-CONTAINING PROTEIN"/>
    <property type="match status" value="1"/>
</dbReference>
<dbReference type="Gene3D" id="1.25.40.10">
    <property type="entry name" value="Tetratricopeptide repeat domain"/>
    <property type="match status" value="1"/>
</dbReference>
<dbReference type="AlphaFoldDB" id="A0A816GWH9"/>
<evidence type="ECO:0000313" key="6">
    <source>
        <dbReference type="EMBL" id="CAF4412101.1"/>
    </source>
</evidence>
<keyword evidence="1" id="KW-0677">Repeat</keyword>
<dbReference type="InterPro" id="IPR019734">
    <property type="entry name" value="TPR_rpt"/>
</dbReference>
<proteinExistence type="predicted"/>
<evidence type="ECO:0000313" key="7">
    <source>
        <dbReference type="Proteomes" id="UP000663834"/>
    </source>
</evidence>
<dbReference type="Proteomes" id="UP000663824">
    <property type="component" value="Unassembled WGS sequence"/>
</dbReference>
<dbReference type="EMBL" id="CAJNRE010020638">
    <property type="protein sequence ID" value="CAF2238110.1"/>
    <property type="molecule type" value="Genomic_DNA"/>
</dbReference>
<accession>A0A816GWH9</accession>
<dbReference type="InterPro" id="IPR011990">
    <property type="entry name" value="TPR-like_helical_dom_sf"/>
</dbReference>
<dbReference type="Proteomes" id="UP000681967">
    <property type="component" value="Unassembled WGS sequence"/>
</dbReference>
<evidence type="ECO:0000256" key="2">
    <source>
        <dbReference type="ARBA" id="ARBA00022803"/>
    </source>
</evidence>
<dbReference type="SMART" id="SM00028">
    <property type="entry name" value="TPR"/>
    <property type="match status" value="2"/>
</dbReference>
<evidence type="ECO:0000313" key="5">
    <source>
        <dbReference type="EMBL" id="CAF2238110.1"/>
    </source>
</evidence>
<comment type="caution">
    <text evidence="4">The sequence shown here is derived from an EMBL/GenBank/DDBJ whole genome shotgun (WGS) entry which is preliminary data.</text>
</comment>
<evidence type="ECO:0000256" key="1">
    <source>
        <dbReference type="ARBA" id="ARBA00022737"/>
    </source>
</evidence>